<sequence>MNWLPELVGLDTALLLIITSTLTSMLTAAMGIGGGVLLLAVMATVVPAAALIPVHGLVQLGSNGNRALLTREYIDWSLVRLFTLGAVVGALIAFFVVVQLPVEVIQLCVAGFILFLVWGPKLSKQEVPAAGLFLAGGGTTLISMFVGATGPLVAAFVHRLGYEKYRTVATFAACMTIQHLLKMFVFGVIGFAFTEWLPLMLLMIAGGFLGTWIGLHLLKKIPAERFQIIFKLLVTALAFRLIWQVFSTY</sequence>
<keyword evidence="5 8" id="KW-0812">Transmembrane</keyword>
<evidence type="ECO:0000256" key="2">
    <source>
        <dbReference type="ARBA" id="ARBA00009142"/>
    </source>
</evidence>
<dbReference type="OrthoDB" id="6197550at2"/>
<evidence type="ECO:0000313" key="10">
    <source>
        <dbReference type="Proteomes" id="UP000595663"/>
    </source>
</evidence>
<dbReference type="PANTHER" id="PTHR30269:SF37">
    <property type="entry name" value="MEMBRANE TRANSPORTER PROTEIN"/>
    <property type="match status" value="1"/>
</dbReference>
<evidence type="ECO:0000256" key="1">
    <source>
        <dbReference type="ARBA" id="ARBA00004651"/>
    </source>
</evidence>
<gene>
    <name evidence="9" type="ORF">AMJAP_0187</name>
</gene>
<feature type="transmembrane region" description="Helical" evidence="8">
    <location>
        <begin position="78"/>
        <end position="97"/>
    </location>
</feature>
<accession>A0A7R6P912</accession>
<keyword evidence="6 8" id="KW-1133">Transmembrane helix</keyword>
<evidence type="ECO:0000256" key="5">
    <source>
        <dbReference type="ARBA" id="ARBA00022692"/>
    </source>
</evidence>
<keyword evidence="4 8" id="KW-1003">Cell membrane</keyword>
<evidence type="ECO:0000256" key="8">
    <source>
        <dbReference type="RuleBase" id="RU363041"/>
    </source>
</evidence>
<keyword evidence="10" id="KW-1185">Reference proteome</keyword>
<keyword evidence="3" id="KW-0813">Transport</keyword>
<dbReference type="AlphaFoldDB" id="A0A7R6P912"/>
<organism evidence="9 10">
    <name type="scientific">Amphritea japonica ATCC BAA-1530</name>
    <dbReference type="NCBI Taxonomy" id="1278309"/>
    <lineage>
        <taxon>Bacteria</taxon>
        <taxon>Pseudomonadati</taxon>
        <taxon>Pseudomonadota</taxon>
        <taxon>Gammaproteobacteria</taxon>
        <taxon>Oceanospirillales</taxon>
        <taxon>Oceanospirillaceae</taxon>
        <taxon>Amphritea</taxon>
    </lineage>
</organism>
<comment type="similarity">
    <text evidence="2 8">Belongs to the 4-toluene sulfonate uptake permease (TSUP) (TC 2.A.102) family.</text>
</comment>
<comment type="subcellular location">
    <subcellularLocation>
        <location evidence="1 8">Cell membrane</location>
        <topology evidence="1 8">Multi-pass membrane protein</topology>
    </subcellularLocation>
</comment>
<dbReference type="InterPro" id="IPR052017">
    <property type="entry name" value="TSUP"/>
</dbReference>
<feature type="transmembrane region" description="Helical" evidence="8">
    <location>
        <begin position="132"/>
        <end position="157"/>
    </location>
</feature>
<dbReference type="InterPro" id="IPR002781">
    <property type="entry name" value="TM_pro_TauE-like"/>
</dbReference>
<evidence type="ECO:0000313" key="9">
    <source>
        <dbReference type="EMBL" id="BBB24786.1"/>
    </source>
</evidence>
<dbReference type="Pfam" id="PF01925">
    <property type="entry name" value="TauE"/>
    <property type="match status" value="1"/>
</dbReference>
<dbReference type="KEGG" id="ajp:AMJAP_0187"/>
<name>A0A7R6P912_9GAMM</name>
<dbReference type="Proteomes" id="UP000595663">
    <property type="component" value="Chromosome"/>
</dbReference>
<dbReference type="EMBL" id="AP014545">
    <property type="protein sequence ID" value="BBB24786.1"/>
    <property type="molecule type" value="Genomic_DNA"/>
</dbReference>
<evidence type="ECO:0000256" key="3">
    <source>
        <dbReference type="ARBA" id="ARBA00022448"/>
    </source>
</evidence>
<evidence type="ECO:0000256" key="4">
    <source>
        <dbReference type="ARBA" id="ARBA00022475"/>
    </source>
</evidence>
<reference evidence="9 10" key="1">
    <citation type="journal article" date="2008" name="Int. J. Syst. Evol. Microbiol.">
        <title>Amphritea japonica sp. nov. and Amphritea balenae sp. nov., isolated from the sediment adjacent to sperm whale carcasses off Kagoshima, Japan.</title>
        <authorList>
            <person name="Miyazaki M."/>
            <person name="Nogi Y."/>
            <person name="Fujiwara Y."/>
            <person name="Kawato M."/>
            <person name="Nagahama T."/>
            <person name="Kubokawa K."/>
            <person name="Horikoshi K."/>
        </authorList>
    </citation>
    <scope>NUCLEOTIDE SEQUENCE [LARGE SCALE GENOMIC DNA]</scope>
    <source>
        <strain evidence="9 10">ATCC BAA-1530</strain>
    </source>
</reference>
<protein>
    <recommendedName>
        <fullName evidence="8">Probable membrane transporter protein</fullName>
    </recommendedName>
</protein>
<proteinExistence type="inferred from homology"/>
<dbReference type="GO" id="GO:0005886">
    <property type="term" value="C:plasma membrane"/>
    <property type="evidence" value="ECO:0007669"/>
    <property type="project" value="UniProtKB-SubCell"/>
</dbReference>
<feature type="transmembrane region" description="Helical" evidence="8">
    <location>
        <begin position="104"/>
        <end position="120"/>
    </location>
</feature>
<evidence type="ECO:0000256" key="6">
    <source>
        <dbReference type="ARBA" id="ARBA00022989"/>
    </source>
</evidence>
<dbReference type="RefSeq" id="WP_019621042.1">
    <property type="nucleotide sequence ID" value="NZ_AP014545.1"/>
</dbReference>
<feature type="transmembrane region" description="Helical" evidence="8">
    <location>
        <begin position="199"/>
        <end position="217"/>
    </location>
</feature>
<keyword evidence="7 8" id="KW-0472">Membrane</keyword>
<feature type="transmembrane region" description="Helical" evidence="8">
    <location>
        <begin position="36"/>
        <end position="58"/>
    </location>
</feature>
<dbReference type="PANTHER" id="PTHR30269">
    <property type="entry name" value="TRANSMEMBRANE PROTEIN YFCA"/>
    <property type="match status" value="1"/>
</dbReference>
<feature type="transmembrane region" description="Helical" evidence="8">
    <location>
        <begin position="229"/>
        <end position="246"/>
    </location>
</feature>
<feature type="transmembrane region" description="Helical" evidence="8">
    <location>
        <begin position="169"/>
        <end position="193"/>
    </location>
</feature>
<evidence type="ECO:0000256" key="7">
    <source>
        <dbReference type="ARBA" id="ARBA00023136"/>
    </source>
</evidence>
<feature type="transmembrane region" description="Helical" evidence="8">
    <location>
        <begin position="12"/>
        <end position="29"/>
    </location>
</feature>